<proteinExistence type="predicted"/>
<dbReference type="Gene3D" id="2.130.10.10">
    <property type="entry name" value="YVTN repeat-like/Quinoprotein amine dehydrogenase"/>
    <property type="match status" value="2"/>
</dbReference>
<evidence type="ECO:0000256" key="3">
    <source>
        <dbReference type="PROSITE-ProRule" id="PRU00221"/>
    </source>
</evidence>
<reference evidence="5 6" key="1">
    <citation type="submission" date="2020-08" db="EMBL/GenBank/DDBJ databases">
        <authorList>
            <person name="Newling K."/>
            <person name="Davey J."/>
            <person name="Forrester S."/>
        </authorList>
    </citation>
    <scope>NUCLEOTIDE SEQUENCE [LARGE SCALE GENOMIC DNA]</scope>
    <source>
        <strain evidence="6">Crithidia deanei Carvalho (ATCC PRA-265)</strain>
    </source>
</reference>
<gene>
    <name evidence="5" type="ORF">ADEAN_000277700</name>
</gene>
<keyword evidence="2" id="KW-0677">Repeat</keyword>
<dbReference type="Pfam" id="PF00400">
    <property type="entry name" value="WD40"/>
    <property type="match status" value="2"/>
</dbReference>
<dbReference type="InterPro" id="IPR001680">
    <property type="entry name" value="WD40_rpt"/>
</dbReference>
<dbReference type="GO" id="GO:0005656">
    <property type="term" value="C:nuclear pre-replicative complex"/>
    <property type="evidence" value="ECO:0007669"/>
    <property type="project" value="TreeGrafter"/>
</dbReference>
<dbReference type="SMART" id="SM00320">
    <property type="entry name" value="WD40"/>
    <property type="match status" value="4"/>
</dbReference>
<dbReference type="PROSITE" id="PS50082">
    <property type="entry name" value="WD_REPEATS_2"/>
    <property type="match status" value="2"/>
</dbReference>
<dbReference type="GO" id="GO:0006261">
    <property type="term" value="P:DNA-templated DNA replication"/>
    <property type="evidence" value="ECO:0007669"/>
    <property type="project" value="TreeGrafter"/>
</dbReference>
<dbReference type="PROSITE" id="PS50294">
    <property type="entry name" value="WD_REPEATS_REGION"/>
    <property type="match status" value="1"/>
</dbReference>
<dbReference type="GO" id="GO:0006364">
    <property type="term" value="P:rRNA processing"/>
    <property type="evidence" value="ECO:0007669"/>
    <property type="project" value="TreeGrafter"/>
</dbReference>
<dbReference type="EMBL" id="LR877148">
    <property type="protein sequence ID" value="CAD2215322.1"/>
    <property type="molecule type" value="Genomic_DNA"/>
</dbReference>
<accession>A0A7G2CBA8</accession>
<dbReference type="InterPro" id="IPR015943">
    <property type="entry name" value="WD40/YVTN_repeat-like_dom_sf"/>
</dbReference>
<keyword evidence="4" id="KW-0175">Coiled coil</keyword>
<dbReference type="InterPro" id="IPR036322">
    <property type="entry name" value="WD40_repeat_dom_sf"/>
</dbReference>
<evidence type="ECO:0000256" key="4">
    <source>
        <dbReference type="SAM" id="Coils"/>
    </source>
</evidence>
<keyword evidence="1 3" id="KW-0853">WD repeat</keyword>
<dbReference type="PANTHER" id="PTHR18763:SF0">
    <property type="entry name" value="WD REPEAT-CONTAINING PROTEIN 18"/>
    <property type="match status" value="1"/>
</dbReference>
<dbReference type="InterPro" id="IPR045227">
    <property type="entry name" value="WDR18/Ipi3/RID3"/>
</dbReference>
<evidence type="ECO:0000313" key="6">
    <source>
        <dbReference type="Proteomes" id="UP000515908"/>
    </source>
</evidence>
<evidence type="ECO:0000313" key="5">
    <source>
        <dbReference type="EMBL" id="CAD2215322.1"/>
    </source>
</evidence>
<evidence type="ECO:0000256" key="2">
    <source>
        <dbReference type="ARBA" id="ARBA00022737"/>
    </source>
</evidence>
<dbReference type="SUPFAM" id="SSF50978">
    <property type="entry name" value="WD40 repeat-like"/>
    <property type="match status" value="1"/>
</dbReference>
<sequence length="390" mass="42468">MLFVSLEGRGALVDVKSSGVIRNYQLQSVYQYGCTFCPMSGTIAVPQLNNCLTMFSTETQQPASRSFTPDPVSCSVCTTDGVFLLCGTVSGLILVWNLMSGQLLRKIKAHQRRITCLSLSFDSSYVASGSEDSLCKLWVLEDLVGFKQKEVHATRVFSGHSLSVNTLTFFHSSPLVATGSSDKTCRIISAITGEQMKLMAVGDPVTSLAIDEDDGVLAIGTSSGFISFNPLTSSAPMGSATVVKPPKDVNPSPVVYLEFTPGATGKLLSASENSIFVEYTKIGQVVREFFPRQKQKTLSCCRVPVLSTAVARQPSVPLAKNPLDIGSDSYTLFLTVAKHVVKKRPRTVEEENEDASTRGRIEETREKIKELSRLKEEVQQKITLLSQKSN</sequence>
<feature type="repeat" description="WD" evidence="3">
    <location>
        <begin position="157"/>
        <end position="198"/>
    </location>
</feature>
<name>A0A7G2CBA8_9TRYP</name>
<dbReference type="Proteomes" id="UP000515908">
    <property type="component" value="Chromosome 04"/>
</dbReference>
<organism evidence="5 6">
    <name type="scientific">Angomonas deanei</name>
    <dbReference type="NCBI Taxonomy" id="59799"/>
    <lineage>
        <taxon>Eukaryota</taxon>
        <taxon>Discoba</taxon>
        <taxon>Euglenozoa</taxon>
        <taxon>Kinetoplastea</taxon>
        <taxon>Metakinetoplastina</taxon>
        <taxon>Trypanosomatida</taxon>
        <taxon>Trypanosomatidae</taxon>
        <taxon>Strigomonadinae</taxon>
        <taxon>Angomonas</taxon>
    </lineage>
</organism>
<protein>
    <submittedName>
        <fullName evidence="5">WD domain, G-beta repeat, putative</fullName>
    </submittedName>
</protein>
<feature type="coiled-coil region" evidence="4">
    <location>
        <begin position="361"/>
        <end position="388"/>
    </location>
</feature>
<dbReference type="VEuPathDB" id="TriTrypDB:ADEAN_000277700"/>
<keyword evidence="6" id="KW-1185">Reference proteome</keyword>
<dbReference type="GO" id="GO:0120330">
    <property type="term" value="C:rixosome complex"/>
    <property type="evidence" value="ECO:0007669"/>
    <property type="project" value="TreeGrafter"/>
</dbReference>
<dbReference type="AlphaFoldDB" id="A0A7G2CBA8"/>
<dbReference type="PANTHER" id="PTHR18763">
    <property type="entry name" value="WD-REPEAT PROTEIN 18"/>
    <property type="match status" value="1"/>
</dbReference>
<evidence type="ECO:0000256" key="1">
    <source>
        <dbReference type="ARBA" id="ARBA00022574"/>
    </source>
</evidence>
<feature type="repeat" description="WD" evidence="3">
    <location>
        <begin position="107"/>
        <end position="138"/>
    </location>
</feature>